<keyword evidence="1" id="KW-0805">Transcription regulation</keyword>
<dbReference type="EMBL" id="BK059120">
    <property type="protein sequence ID" value="DAE32306.1"/>
    <property type="molecule type" value="Genomic_DNA"/>
</dbReference>
<dbReference type="InterPro" id="IPR013324">
    <property type="entry name" value="RNA_pol_sigma_r3/r4-like"/>
</dbReference>
<keyword evidence="3" id="KW-0238">DNA-binding</keyword>
<dbReference type="Gene3D" id="1.20.120.1810">
    <property type="match status" value="1"/>
</dbReference>
<dbReference type="SUPFAM" id="SSF88946">
    <property type="entry name" value="Sigma2 domain of RNA polymerase sigma factors"/>
    <property type="match status" value="1"/>
</dbReference>
<keyword evidence="2" id="KW-0731">Sigma factor</keyword>
<name>A0A8S5RMG7_9VIRU</name>
<dbReference type="GO" id="GO:0016987">
    <property type="term" value="F:sigma factor activity"/>
    <property type="evidence" value="ECO:0007669"/>
    <property type="project" value="UniProtKB-KW"/>
</dbReference>
<dbReference type="PANTHER" id="PTHR30385">
    <property type="entry name" value="SIGMA FACTOR F FLAGELLAR"/>
    <property type="match status" value="1"/>
</dbReference>
<dbReference type="GO" id="GO:0006352">
    <property type="term" value="P:DNA-templated transcription initiation"/>
    <property type="evidence" value="ECO:0007669"/>
    <property type="project" value="InterPro"/>
</dbReference>
<evidence type="ECO:0000256" key="1">
    <source>
        <dbReference type="ARBA" id="ARBA00023015"/>
    </source>
</evidence>
<dbReference type="SUPFAM" id="SSF88659">
    <property type="entry name" value="Sigma3 and sigma4 domains of RNA polymerase sigma factors"/>
    <property type="match status" value="1"/>
</dbReference>
<dbReference type="InterPro" id="IPR014284">
    <property type="entry name" value="RNA_pol_sigma-70_dom"/>
</dbReference>
<dbReference type="InterPro" id="IPR013325">
    <property type="entry name" value="RNA_pol_sigma_r2"/>
</dbReference>
<dbReference type="NCBIfam" id="TIGR02937">
    <property type="entry name" value="sigma70-ECF"/>
    <property type="match status" value="1"/>
</dbReference>
<accession>A0A8S5RMG7</accession>
<sequence>MKKLNDERRKLIEDNYSLIWHLHEKYFTKFTDFDTYMDLGRMAICKAALKWDESKGAFGTFFRWVLQTEVNQYYTKWHRPTEKMNRNAESLDTPLAGYELEDDITIGTTLMSRDNVEDEVLTKVHFQNEFDKLAPRNKKIITLKQKGLTQRQIASQLGITHQWVSQNIVQFKKALCG</sequence>
<dbReference type="GO" id="GO:0003677">
    <property type="term" value="F:DNA binding"/>
    <property type="evidence" value="ECO:0007669"/>
    <property type="project" value="UniProtKB-KW"/>
</dbReference>
<proteinExistence type="predicted"/>
<evidence type="ECO:0000256" key="4">
    <source>
        <dbReference type="ARBA" id="ARBA00023163"/>
    </source>
</evidence>
<organism evidence="5">
    <name type="scientific">virus sp. ctviY17</name>
    <dbReference type="NCBI Taxonomy" id="2825828"/>
    <lineage>
        <taxon>Viruses</taxon>
    </lineage>
</organism>
<protein>
    <submittedName>
        <fullName evidence="5">DNA directed RNA polymerase subunit</fullName>
    </submittedName>
</protein>
<evidence type="ECO:0000256" key="3">
    <source>
        <dbReference type="ARBA" id="ARBA00023125"/>
    </source>
</evidence>
<dbReference type="Gene3D" id="1.10.10.10">
    <property type="entry name" value="Winged helix-like DNA-binding domain superfamily/Winged helix DNA-binding domain"/>
    <property type="match status" value="1"/>
</dbReference>
<keyword evidence="4" id="KW-0804">Transcription</keyword>
<dbReference type="InterPro" id="IPR036388">
    <property type="entry name" value="WH-like_DNA-bd_sf"/>
</dbReference>
<reference evidence="5" key="1">
    <citation type="journal article" date="2021" name="Proc. Natl. Acad. Sci. U.S.A.">
        <title>A Catalog of Tens of Thousands of Viruses from Human Metagenomes Reveals Hidden Associations with Chronic Diseases.</title>
        <authorList>
            <person name="Tisza M.J."/>
            <person name="Buck C.B."/>
        </authorList>
    </citation>
    <scope>NUCLEOTIDE SEQUENCE</scope>
    <source>
        <strain evidence="5">CtviY17</strain>
    </source>
</reference>
<evidence type="ECO:0000313" key="5">
    <source>
        <dbReference type="EMBL" id="DAE32306.1"/>
    </source>
</evidence>
<dbReference type="PANTHER" id="PTHR30385:SF1">
    <property type="entry name" value="RNA POLYMERASE SIGMA-H FACTOR"/>
    <property type="match status" value="1"/>
</dbReference>
<evidence type="ECO:0000256" key="2">
    <source>
        <dbReference type="ARBA" id="ARBA00023082"/>
    </source>
</evidence>